<evidence type="ECO:0000256" key="5">
    <source>
        <dbReference type="ARBA" id="ARBA00023002"/>
    </source>
</evidence>
<dbReference type="GO" id="GO:0016491">
    <property type="term" value="F:oxidoreductase activity"/>
    <property type="evidence" value="ECO:0007669"/>
    <property type="project" value="UniProtKB-KW"/>
</dbReference>
<protein>
    <submittedName>
        <fullName evidence="7">Nitroreductase family protein</fullName>
    </submittedName>
</protein>
<accession>A0A974GV99</accession>
<dbReference type="PANTHER" id="PTHR43673">
    <property type="entry name" value="NAD(P)H NITROREDUCTASE YDGI-RELATED"/>
    <property type="match status" value="1"/>
</dbReference>
<evidence type="ECO:0000256" key="3">
    <source>
        <dbReference type="ARBA" id="ARBA00022630"/>
    </source>
</evidence>
<reference evidence="7" key="1">
    <citation type="submission" date="2020-07" db="EMBL/GenBank/DDBJ databases">
        <title>Genomic analysis of a strain of Sedimentibacter Hydroxybenzoicus DSM7310.</title>
        <authorList>
            <person name="Ma S."/>
        </authorList>
    </citation>
    <scope>NUCLEOTIDE SEQUENCE</scope>
    <source>
        <strain evidence="7">DSM 7310</strain>
    </source>
</reference>
<organism evidence="7 8">
    <name type="scientific">Sedimentibacter hydroxybenzoicus DSM 7310</name>
    <dbReference type="NCBI Taxonomy" id="1123245"/>
    <lineage>
        <taxon>Bacteria</taxon>
        <taxon>Bacillati</taxon>
        <taxon>Bacillota</taxon>
        <taxon>Tissierellia</taxon>
        <taxon>Sedimentibacter</taxon>
    </lineage>
</organism>
<evidence type="ECO:0000313" key="7">
    <source>
        <dbReference type="EMBL" id="NYB72880.1"/>
    </source>
</evidence>
<evidence type="ECO:0000256" key="1">
    <source>
        <dbReference type="ARBA" id="ARBA00001917"/>
    </source>
</evidence>
<evidence type="ECO:0000259" key="6">
    <source>
        <dbReference type="Pfam" id="PF00881"/>
    </source>
</evidence>
<dbReference type="InterPro" id="IPR029479">
    <property type="entry name" value="Nitroreductase"/>
</dbReference>
<dbReference type="Gene3D" id="3.40.109.10">
    <property type="entry name" value="NADH Oxidase"/>
    <property type="match status" value="1"/>
</dbReference>
<proteinExistence type="inferred from homology"/>
<dbReference type="PANTHER" id="PTHR43673:SF2">
    <property type="entry name" value="NITROREDUCTASE"/>
    <property type="match status" value="1"/>
</dbReference>
<sequence length="171" mass="19374">MLEIIKSRRSIRKFKEEKLPKEIIVEILKAGLLAPTSKNKKPVEFVVVEDKETIVKLKECKNKGGDGLTTAACAIVVACDCDKSDVWVEDSSIAASYMQLQIEELGLGSVWIQMRKRFNDNGDAENQVRNILNIPDCYGIVCILAIGYKNDDMRPYDENDIDVSKVHYEKY</sequence>
<dbReference type="SUPFAM" id="SSF55469">
    <property type="entry name" value="FMN-dependent nitroreductase-like"/>
    <property type="match status" value="1"/>
</dbReference>
<evidence type="ECO:0000313" key="8">
    <source>
        <dbReference type="Proteomes" id="UP000611629"/>
    </source>
</evidence>
<dbReference type="Proteomes" id="UP000611629">
    <property type="component" value="Unassembled WGS sequence"/>
</dbReference>
<evidence type="ECO:0000256" key="2">
    <source>
        <dbReference type="ARBA" id="ARBA00007118"/>
    </source>
</evidence>
<comment type="caution">
    <text evidence="7">The sequence shown here is derived from an EMBL/GenBank/DDBJ whole genome shotgun (WGS) entry which is preliminary data.</text>
</comment>
<feature type="domain" description="Nitroreductase" evidence="6">
    <location>
        <begin position="5"/>
        <end position="59"/>
    </location>
</feature>
<name>A0A974GV99_SEDHY</name>
<keyword evidence="8" id="KW-1185">Reference proteome</keyword>
<keyword evidence="5" id="KW-0560">Oxidoreductase</keyword>
<dbReference type="CDD" id="cd02151">
    <property type="entry name" value="nitroreductase"/>
    <property type="match status" value="1"/>
</dbReference>
<gene>
    <name evidence="7" type="ORF">HZF24_01855</name>
</gene>
<dbReference type="Pfam" id="PF00881">
    <property type="entry name" value="Nitroreductase"/>
    <property type="match status" value="2"/>
</dbReference>
<dbReference type="AlphaFoldDB" id="A0A974GV99"/>
<comment type="cofactor">
    <cofactor evidence="1">
        <name>FMN</name>
        <dbReference type="ChEBI" id="CHEBI:58210"/>
    </cofactor>
</comment>
<comment type="similarity">
    <text evidence="2">Belongs to the nitroreductase family.</text>
</comment>
<dbReference type="InterPro" id="IPR000415">
    <property type="entry name" value="Nitroreductase-like"/>
</dbReference>
<dbReference type="RefSeq" id="WP_179236551.1">
    <property type="nucleotide sequence ID" value="NZ_JACBNQ010000001.1"/>
</dbReference>
<evidence type="ECO:0000256" key="4">
    <source>
        <dbReference type="ARBA" id="ARBA00022643"/>
    </source>
</evidence>
<dbReference type="EMBL" id="JACBNQ010000001">
    <property type="protein sequence ID" value="NYB72880.1"/>
    <property type="molecule type" value="Genomic_DNA"/>
</dbReference>
<feature type="domain" description="Nitroreductase" evidence="6">
    <location>
        <begin position="66"/>
        <end position="148"/>
    </location>
</feature>
<keyword evidence="4" id="KW-0288">FMN</keyword>
<keyword evidence="3" id="KW-0285">Flavoprotein</keyword>